<reference evidence="2 3" key="1">
    <citation type="journal article" date="2022" name="Nat. Ecol. Evol.">
        <title>A masculinizing supergene underlies an exaggerated male reproductive morph in a spider.</title>
        <authorList>
            <person name="Hendrickx F."/>
            <person name="De Corte Z."/>
            <person name="Sonet G."/>
            <person name="Van Belleghem S.M."/>
            <person name="Kostlbacher S."/>
            <person name="Vangestel C."/>
        </authorList>
    </citation>
    <scope>NUCLEOTIDE SEQUENCE [LARGE SCALE GENOMIC DNA]</scope>
    <source>
        <strain evidence="2">W744_W776</strain>
    </source>
</reference>
<protein>
    <submittedName>
        <fullName evidence="2">Uncharacterized protein</fullName>
    </submittedName>
</protein>
<feature type="signal peptide" evidence="1">
    <location>
        <begin position="1"/>
        <end position="23"/>
    </location>
</feature>
<organism evidence="2 3">
    <name type="scientific">Oedothorax gibbosus</name>
    <dbReference type="NCBI Taxonomy" id="931172"/>
    <lineage>
        <taxon>Eukaryota</taxon>
        <taxon>Metazoa</taxon>
        <taxon>Ecdysozoa</taxon>
        <taxon>Arthropoda</taxon>
        <taxon>Chelicerata</taxon>
        <taxon>Arachnida</taxon>
        <taxon>Araneae</taxon>
        <taxon>Araneomorphae</taxon>
        <taxon>Entelegynae</taxon>
        <taxon>Araneoidea</taxon>
        <taxon>Linyphiidae</taxon>
        <taxon>Erigoninae</taxon>
        <taxon>Oedothorax</taxon>
    </lineage>
</organism>
<name>A0AAV6U5W8_9ARAC</name>
<keyword evidence="3" id="KW-1185">Reference proteome</keyword>
<evidence type="ECO:0000313" key="2">
    <source>
        <dbReference type="EMBL" id="KAG8179283.1"/>
    </source>
</evidence>
<comment type="caution">
    <text evidence="2">The sequence shown here is derived from an EMBL/GenBank/DDBJ whole genome shotgun (WGS) entry which is preliminary data.</text>
</comment>
<gene>
    <name evidence="2" type="ORF">JTE90_024132</name>
</gene>
<dbReference type="Proteomes" id="UP000827092">
    <property type="component" value="Unassembled WGS sequence"/>
</dbReference>
<proteinExistence type="predicted"/>
<evidence type="ECO:0000313" key="3">
    <source>
        <dbReference type="Proteomes" id="UP000827092"/>
    </source>
</evidence>
<dbReference type="AlphaFoldDB" id="A0AAV6U5W8"/>
<feature type="chain" id="PRO_5043529407" evidence="1">
    <location>
        <begin position="24"/>
        <end position="113"/>
    </location>
</feature>
<keyword evidence="1" id="KW-0732">Signal</keyword>
<evidence type="ECO:0000256" key="1">
    <source>
        <dbReference type="SAM" id="SignalP"/>
    </source>
</evidence>
<accession>A0AAV6U5W8</accession>
<sequence>MGLLIRASFLLVVLCSTLEFSSAQASLGGFVPVGTYSRRSSNGDNEFISSVGNAKVAVYRKEHRQPRPLAVVPLPVPVARPVPRYPPLVESEKARLSMQAFAGKKEEISGLQL</sequence>
<dbReference type="EMBL" id="JAFNEN010000639">
    <property type="protein sequence ID" value="KAG8179283.1"/>
    <property type="molecule type" value="Genomic_DNA"/>
</dbReference>